<feature type="domain" description="Peptidoglycan binding-like" evidence="1">
    <location>
        <begin position="66"/>
        <end position="107"/>
    </location>
</feature>
<protein>
    <submittedName>
        <fullName evidence="3">Peptidoglycan-binding protein</fullName>
    </submittedName>
</protein>
<evidence type="ECO:0000313" key="4">
    <source>
        <dbReference type="Proteomes" id="UP000610862"/>
    </source>
</evidence>
<dbReference type="Pfam" id="PF08291">
    <property type="entry name" value="Peptidase_M15_3"/>
    <property type="match status" value="1"/>
</dbReference>
<accession>A0A926E8U1</accession>
<dbReference type="Proteomes" id="UP000610862">
    <property type="component" value="Unassembled WGS sequence"/>
</dbReference>
<gene>
    <name evidence="3" type="ORF">H8692_07060</name>
</gene>
<evidence type="ECO:0000259" key="2">
    <source>
        <dbReference type="Pfam" id="PF08291"/>
    </source>
</evidence>
<comment type="caution">
    <text evidence="3">The sequence shown here is derived from an EMBL/GenBank/DDBJ whole genome shotgun (WGS) entry which is preliminary data.</text>
</comment>
<feature type="domain" description="Peptidoglycan binding-like" evidence="1">
    <location>
        <begin position="4"/>
        <end position="57"/>
    </location>
</feature>
<dbReference type="EMBL" id="JACRTA010000002">
    <property type="protein sequence ID" value="MBC8568510.1"/>
    <property type="molecule type" value="Genomic_DNA"/>
</dbReference>
<dbReference type="InterPro" id="IPR009045">
    <property type="entry name" value="Zn_M74/Hedgehog-like"/>
</dbReference>
<dbReference type="InterPro" id="IPR036366">
    <property type="entry name" value="PGBDSf"/>
</dbReference>
<dbReference type="Pfam" id="PF01471">
    <property type="entry name" value="PG_binding_1"/>
    <property type="match status" value="2"/>
</dbReference>
<dbReference type="InterPro" id="IPR002477">
    <property type="entry name" value="Peptidoglycan-bd-like"/>
</dbReference>
<reference evidence="3" key="1">
    <citation type="submission" date="2020-08" db="EMBL/GenBank/DDBJ databases">
        <title>Genome public.</title>
        <authorList>
            <person name="Liu C."/>
            <person name="Sun Q."/>
        </authorList>
    </citation>
    <scope>NUCLEOTIDE SEQUENCE</scope>
    <source>
        <strain evidence="3">NSJ-24</strain>
    </source>
</reference>
<dbReference type="RefSeq" id="WP_187525325.1">
    <property type="nucleotide sequence ID" value="NZ_JACRTA010000002.1"/>
</dbReference>
<dbReference type="SUPFAM" id="SSF47090">
    <property type="entry name" value="PGBD-like"/>
    <property type="match status" value="2"/>
</dbReference>
<dbReference type="InterPro" id="IPR013230">
    <property type="entry name" value="Peptidase_M15A_C"/>
</dbReference>
<proteinExistence type="predicted"/>
<feature type="domain" description="Peptidase M15A C-terminal" evidence="2">
    <location>
        <begin position="125"/>
        <end position="202"/>
    </location>
</feature>
<organism evidence="3 4">
    <name type="scientific">Lentihominibacter hominis</name>
    <dbReference type="NCBI Taxonomy" id="2763645"/>
    <lineage>
        <taxon>Bacteria</taxon>
        <taxon>Bacillati</taxon>
        <taxon>Bacillota</taxon>
        <taxon>Clostridia</taxon>
        <taxon>Peptostreptococcales</taxon>
        <taxon>Anaerovoracaceae</taxon>
        <taxon>Lentihominibacter</taxon>
    </lineage>
</organism>
<evidence type="ECO:0000313" key="3">
    <source>
        <dbReference type="EMBL" id="MBC8568510.1"/>
    </source>
</evidence>
<dbReference type="Gene3D" id="3.30.1380.10">
    <property type="match status" value="1"/>
</dbReference>
<keyword evidence="4" id="KW-1185">Reference proteome</keyword>
<dbReference type="Gene3D" id="1.10.101.10">
    <property type="entry name" value="PGBD-like superfamily/PGBD"/>
    <property type="match status" value="2"/>
</dbReference>
<dbReference type="AlphaFoldDB" id="A0A926E8U1"/>
<name>A0A926E8U1_9FIRM</name>
<evidence type="ECO:0000259" key="1">
    <source>
        <dbReference type="Pfam" id="PF01471"/>
    </source>
</evidence>
<dbReference type="InterPro" id="IPR036365">
    <property type="entry name" value="PGBD-like_sf"/>
</dbReference>
<sequence>MLTIRQYQSNLKHYYGYYSGAVDGIRGAGTIAAIKAFQRGHSVYADGIYGVNTNAKMVSVIKSLQGKLSVTRDGIIGNNTIAAIKATQKKYGLTVDGIAGTKTMAKLNGGSSGSSGSGTWNGSSHFSKTEFKCKCGGRYCNGYPATVSTKLINILESLRAYYGKPITITSGLRCARHNANVGGVSNSAHKYGRAADIYIPGICSTAAGRRQVVSKAYSLGAAYSYANTKGMGNVVHINV</sequence>
<dbReference type="SUPFAM" id="SSF55166">
    <property type="entry name" value="Hedgehog/DD-peptidase"/>
    <property type="match status" value="1"/>
</dbReference>